<dbReference type="SUPFAM" id="SSF55383">
    <property type="entry name" value="Copper amine oxidase, domain N"/>
    <property type="match status" value="1"/>
</dbReference>
<dbReference type="Pfam" id="PF07833">
    <property type="entry name" value="Cu_amine_oxidN1"/>
    <property type="match status" value="1"/>
</dbReference>
<evidence type="ECO:0000256" key="2">
    <source>
        <dbReference type="SAM" id="SignalP"/>
    </source>
</evidence>
<dbReference type="EMBL" id="JBHMDO010000022">
    <property type="protein sequence ID" value="MFB9326843.1"/>
    <property type="molecule type" value="Genomic_DNA"/>
</dbReference>
<protein>
    <submittedName>
        <fullName evidence="4">Copper amine oxidase N-terminal domain-containing protein</fullName>
    </submittedName>
</protein>
<keyword evidence="2" id="KW-0732">Signal</keyword>
<organism evidence="4 5">
    <name type="scientific">Paenibacillus aurantiacus</name>
    <dbReference type="NCBI Taxonomy" id="1936118"/>
    <lineage>
        <taxon>Bacteria</taxon>
        <taxon>Bacillati</taxon>
        <taxon>Bacillota</taxon>
        <taxon>Bacilli</taxon>
        <taxon>Bacillales</taxon>
        <taxon>Paenibacillaceae</taxon>
        <taxon>Paenibacillus</taxon>
    </lineage>
</organism>
<sequence>MNNKAMVLSAALLLGVMSAAQAAPVSAKGKQDRDRVQQEQSAGQTETKSAGDEADESKLTAEASAGTSGSAAVEDDDAEAKEVAAEAEDDDADAEDNEAKAKEDDNHGKKKGKGHDKEHGLQNAYKNTKDKPAGERIAQLLKEKYGIDVTAETKEQIEAIVTDLEAKGDTDAAEDTQAELVAGDPTNVELYVKLGKIKEKNGKKGVKAYVNGSEPKFDVAPVKKDGRVLVPFRAIAEALEADVKWDAASKTITVTRDGVEVKLTLGSKVAYVNGTEIKLDVPGQSVNNRVLVPLRFLSEALKSNVVWEPETSSVIVNDAATEDGAAATEGTDANSATADTTTTEASTTDTTTTGTTESSATTEPAASTDAAATNAATEASTTTESQTTTP</sequence>
<feature type="compositionally biased region" description="Acidic residues" evidence="1">
    <location>
        <begin position="73"/>
        <end position="96"/>
    </location>
</feature>
<evidence type="ECO:0000256" key="1">
    <source>
        <dbReference type="SAM" id="MobiDB-lite"/>
    </source>
</evidence>
<feature type="compositionally biased region" description="Basic and acidic residues" evidence="1">
    <location>
        <begin position="97"/>
        <end position="107"/>
    </location>
</feature>
<name>A0ABV5KNN8_9BACL</name>
<accession>A0ABV5KNN8</accession>
<dbReference type="InterPro" id="IPR036582">
    <property type="entry name" value="Mao_N_sf"/>
</dbReference>
<dbReference type="Proteomes" id="UP001589747">
    <property type="component" value="Unassembled WGS sequence"/>
</dbReference>
<reference evidence="4 5" key="1">
    <citation type="submission" date="2024-09" db="EMBL/GenBank/DDBJ databases">
        <authorList>
            <person name="Sun Q."/>
            <person name="Mori K."/>
        </authorList>
    </citation>
    <scope>NUCLEOTIDE SEQUENCE [LARGE SCALE GENOMIC DNA]</scope>
    <source>
        <strain evidence="4 5">TISTR 2452</strain>
    </source>
</reference>
<keyword evidence="5" id="KW-1185">Reference proteome</keyword>
<gene>
    <name evidence="4" type="ORF">ACFFSY_13030</name>
</gene>
<dbReference type="Gene3D" id="3.30.457.10">
    <property type="entry name" value="Copper amine oxidase-like, N-terminal domain"/>
    <property type="match status" value="1"/>
</dbReference>
<comment type="caution">
    <text evidence="4">The sequence shown here is derived from an EMBL/GenBank/DDBJ whole genome shotgun (WGS) entry which is preliminary data.</text>
</comment>
<evidence type="ECO:0000259" key="3">
    <source>
        <dbReference type="Pfam" id="PF07833"/>
    </source>
</evidence>
<feature type="region of interest" description="Disordered" evidence="1">
    <location>
        <begin position="325"/>
        <end position="390"/>
    </location>
</feature>
<feature type="compositionally biased region" description="Low complexity" evidence="1">
    <location>
        <begin position="60"/>
        <end position="72"/>
    </location>
</feature>
<feature type="compositionally biased region" description="Polar residues" evidence="1">
    <location>
        <begin position="38"/>
        <end position="48"/>
    </location>
</feature>
<feature type="region of interest" description="Disordered" evidence="1">
    <location>
        <begin position="20"/>
        <end position="133"/>
    </location>
</feature>
<dbReference type="InterPro" id="IPR012854">
    <property type="entry name" value="Cu_amine_oxidase-like_N"/>
</dbReference>
<feature type="signal peptide" evidence="2">
    <location>
        <begin position="1"/>
        <end position="22"/>
    </location>
</feature>
<evidence type="ECO:0000313" key="5">
    <source>
        <dbReference type="Proteomes" id="UP001589747"/>
    </source>
</evidence>
<proteinExistence type="predicted"/>
<feature type="domain" description="Copper amine oxidase-like N-terminal" evidence="3">
    <location>
        <begin position="209"/>
        <end position="316"/>
    </location>
</feature>
<dbReference type="RefSeq" id="WP_377494510.1">
    <property type="nucleotide sequence ID" value="NZ_JBHMDO010000022.1"/>
</dbReference>
<feature type="chain" id="PRO_5047144703" evidence="2">
    <location>
        <begin position="23"/>
        <end position="390"/>
    </location>
</feature>
<evidence type="ECO:0000313" key="4">
    <source>
        <dbReference type="EMBL" id="MFB9326843.1"/>
    </source>
</evidence>